<evidence type="ECO:0000313" key="2">
    <source>
        <dbReference type="WBParaSite" id="ES5_v2.g22616.t1"/>
    </source>
</evidence>
<reference evidence="2" key="1">
    <citation type="submission" date="2022-11" db="UniProtKB">
        <authorList>
            <consortium name="WormBaseParasite"/>
        </authorList>
    </citation>
    <scope>IDENTIFICATION</scope>
</reference>
<organism evidence="1 2">
    <name type="scientific">Panagrolaimus sp. ES5</name>
    <dbReference type="NCBI Taxonomy" id="591445"/>
    <lineage>
        <taxon>Eukaryota</taxon>
        <taxon>Metazoa</taxon>
        <taxon>Ecdysozoa</taxon>
        <taxon>Nematoda</taxon>
        <taxon>Chromadorea</taxon>
        <taxon>Rhabditida</taxon>
        <taxon>Tylenchina</taxon>
        <taxon>Panagrolaimomorpha</taxon>
        <taxon>Panagrolaimoidea</taxon>
        <taxon>Panagrolaimidae</taxon>
        <taxon>Panagrolaimus</taxon>
    </lineage>
</organism>
<dbReference type="WBParaSite" id="ES5_v2.g22616.t1">
    <property type="protein sequence ID" value="ES5_v2.g22616.t1"/>
    <property type="gene ID" value="ES5_v2.g22616"/>
</dbReference>
<sequence>MMQKLDAESHEIAPASIDFFNAKPTLVAFQQSSTVEYPPMTPLDNRPIHFRINSGQTYLDLSKLNLVTTFRVTRTFKDNKEKDEKYIFPITSADPVSFINGFGATFIKNLKVSFNDRQVYNSNDLYAYNAFLRRRLGLGVSRNPEKLELSGYFEDGLEQMSGPGFEARRALLENDSRFEAVCSLDVDIFQQNKLLLNQMIIDIEITPHNSAFTLLSTNTDPKMEYHYHLVDCKLYAKQHLLLPQLDYSIQEKLNGNAIAKYTYNRNIMKHFFISPGRYEYNAVLFNDYLPNRVFAALVDAKAFNGEIGMSPFEFAPFNVESIRLAINGAFTPANPYKLNWSSKRFGRAYKDLIDTVEGTHGISAQKFMTNSCIYGFDQQTSHSDRFIEFQQFGSTMISLNFNAPVQQNGLQLIVFAEFDSIIALDKARTLTTA</sequence>
<accession>A0AC34FZB4</accession>
<proteinExistence type="predicted"/>
<name>A0AC34FZB4_9BILA</name>
<protein>
    <submittedName>
        <fullName evidence="2">Uncharacterized protein</fullName>
    </submittedName>
</protein>
<dbReference type="Proteomes" id="UP000887579">
    <property type="component" value="Unplaced"/>
</dbReference>
<evidence type="ECO:0000313" key="1">
    <source>
        <dbReference type="Proteomes" id="UP000887579"/>
    </source>
</evidence>